<keyword evidence="1 4" id="KW-0808">Transferase</keyword>
<keyword evidence="2" id="KW-0012">Acyltransferase</keyword>
<dbReference type="OrthoDB" id="27442at2"/>
<protein>
    <submittedName>
        <fullName evidence="4">GNAT family N-acetyltransferase</fullName>
    </submittedName>
</protein>
<dbReference type="Gene3D" id="3.40.630.30">
    <property type="match status" value="1"/>
</dbReference>
<dbReference type="PANTHER" id="PTHR43420:SF12">
    <property type="entry name" value="N-ACETYLTRANSFERASE DOMAIN-CONTAINING PROTEIN"/>
    <property type="match status" value="1"/>
</dbReference>
<dbReference type="CDD" id="cd04301">
    <property type="entry name" value="NAT_SF"/>
    <property type="match status" value="1"/>
</dbReference>
<dbReference type="InterPro" id="IPR000182">
    <property type="entry name" value="GNAT_dom"/>
</dbReference>
<gene>
    <name evidence="4" type="ORF">FGL86_16150</name>
</gene>
<dbReference type="InterPro" id="IPR016181">
    <property type="entry name" value="Acyl_CoA_acyltransferase"/>
</dbReference>
<evidence type="ECO:0000256" key="1">
    <source>
        <dbReference type="ARBA" id="ARBA00022679"/>
    </source>
</evidence>
<evidence type="ECO:0000313" key="5">
    <source>
        <dbReference type="Proteomes" id="UP000321272"/>
    </source>
</evidence>
<dbReference type="InterPro" id="IPR050680">
    <property type="entry name" value="YpeA/RimI_acetyltransf"/>
</dbReference>
<name>A0A5B8SWI5_9GAMM</name>
<dbReference type="SUPFAM" id="SSF55729">
    <property type="entry name" value="Acyl-CoA N-acyltransferases (Nat)"/>
    <property type="match status" value="1"/>
</dbReference>
<dbReference type="PROSITE" id="PS51186">
    <property type="entry name" value="GNAT"/>
    <property type="match status" value="1"/>
</dbReference>
<dbReference type="GO" id="GO:0016747">
    <property type="term" value="F:acyltransferase activity, transferring groups other than amino-acyl groups"/>
    <property type="evidence" value="ECO:0007669"/>
    <property type="project" value="InterPro"/>
</dbReference>
<dbReference type="AlphaFoldDB" id="A0A5B8SWI5"/>
<sequence length="158" mass="17945">MPIQLRQANPQDLDALCGLERACFTEDGFGRRQLAYLLTRAHGVAWLIEEDEKHVLGYAILLLRRGSASGRLYSFCLHPAARGRGLAVRLLEALRNIAIGRGLNRLTLEVRVDNPAAIRLYRRNGFQCLRRLTNYYADGCDAWYMVLGLMDEKPPSER</sequence>
<dbReference type="Pfam" id="PF00583">
    <property type="entry name" value="Acetyltransf_1"/>
    <property type="match status" value="1"/>
</dbReference>
<evidence type="ECO:0000313" key="4">
    <source>
        <dbReference type="EMBL" id="QEA40454.1"/>
    </source>
</evidence>
<feature type="domain" description="N-acetyltransferase" evidence="3">
    <location>
        <begin position="3"/>
        <end position="150"/>
    </location>
</feature>
<dbReference type="Proteomes" id="UP000321272">
    <property type="component" value="Chromosome"/>
</dbReference>
<keyword evidence="5" id="KW-1185">Reference proteome</keyword>
<evidence type="ECO:0000259" key="3">
    <source>
        <dbReference type="PROSITE" id="PS51186"/>
    </source>
</evidence>
<proteinExistence type="predicted"/>
<reference evidence="4 5" key="1">
    <citation type="submission" date="2019-06" db="EMBL/GenBank/DDBJ databases">
        <title>Genome analyses of bacteria isolated from kimchi.</title>
        <authorList>
            <person name="Lee S."/>
            <person name="Ahn S."/>
            <person name="Roh S."/>
        </authorList>
    </citation>
    <scope>NUCLEOTIDE SEQUENCE [LARGE SCALE GENOMIC DNA]</scope>
    <source>
        <strain evidence="4 5">CBA4606</strain>
    </source>
</reference>
<dbReference type="RefSeq" id="WP_147185721.1">
    <property type="nucleotide sequence ID" value="NZ_CP042382.1"/>
</dbReference>
<organism evidence="4 5">
    <name type="scientific">Pistricoccus aurantiacus</name>
    <dbReference type="NCBI Taxonomy" id="1883414"/>
    <lineage>
        <taxon>Bacteria</taxon>
        <taxon>Pseudomonadati</taxon>
        <taxon>Pseudomonadota</taxon>
        <taxon>Gammaproteobacteria</taxon>
        <taxon>Oceanospirillales</taxon>
        <taxon>Halomonadaceae</taxon>
        <taxon>Pistricoccus</taxon>
    </lineage>
</organism>
<dbReference type="KEGG" id="paur:FGL86_16150"/>
<accession>A0A5B8SWI5</accession>
<dbReference type="EMBL" id="CP042382">
    <property type="protein sequence ID" value="QEA40454.1"/>
    <property type="molecule type" value="Genomic_DNA"/>
</dbReference>
<evidence type="ECO:0000256" key="2">
    <source>
        <dbReference type="ARBA" id="ARBA00023315"/>
    </source>
</evidence>
<dbReference type="PANTHER" id="PTHR43420">
    <property type="entry name" value="ACETYLTRANSFERASE"/>
    <property type="match status" value="1"/>
</dbReference>